<dbReference type="AlphaFoldDB" id="A0A812KNS3"/>
<comment type="caution">
    <text evidence="2">The sequence shown here is derived from an EMBL/GenBank/DDBJ whole genome shotgun (WGS) entry which is preliminary data.</text>
</comment>
<accession>A0A812KNS3</accession>
<feature type="domain" description="ATPase dynein-related AAA" evidence="1">
    <location>
        <begin position="59"/>
        <end position="94"/>
    </location>
</feature>
<feature type="non-terminal residue" evidence="2">
    <location>
        <position position="1"/>
    </location>
</feature>
<evidence type="ECO:0000313" key="3">
    <source>
        <dbReference type="Proteomes" id="UP000649617"/>
    </source>
</evidence>
<keyword evidence="3" id="KW-1185">Reference proteome</keyword>
<dbReference type="Pfam" id="PF07728">
    <property type="entry name" value="AAA_5"/>
    <property type="match status" value="1"/>
</dbReference>
<dbReference type="SUPFAM" id="SSF52540">
    <property type="entry name" value="P-loop containing nucleoside triphosphate hydrolases"/>
    <property type="match status" value="1"/>
</dbReference>
<dbReference type="GO" id="GO:0016887">
    <property type="term" value="F:ATP hydrolysis activity"/>
    <property type="evidence" value="ECO:0007669"/>
    <property type="project" value="InterPro"/>
</dbReference>
<dbReference type="OrthoDB" id="407708at2759"/>
<evidence type="ECO:0000259" key="1">
    <source>
        <dbReference type="Pfam" id="PF07728"/>
    </source>
</evidence>
<dbReference type="InterPro" id="IPR011704">
    <property type="entry name" value="ATPase_dyneun-rel_AAA"/>
</dbReference>
<reference evidence="2" key="1">
    <citation type="submission" date="2021-02" db="EMBL/GenBank/DDBJ databases">
        <authorList>
            <person name="Dougan E. K."/>
            <person name="Rhodes N."/>
            <person name="Thang M."/>
            <person name="Chan C."/>
        </authorList>
    </citation>
    <scope>NUCLEOTIDE SEQUENCE</scope>
</reference>
<name>A0A812KNS3_SYMPI</name>
<dbReference type="InterPro" id="IPR027417">
    <property type="entry name" value="P-loop_NTPase"/>
</dbReference>
<dbReference type="Proteomes" id="UP000649617">
    <property type="component" value="Unassembled WGS sequence"/>
</dbReference>
<organism evidence="2 3">
    <name type="scientific">Symbiodinium pilosum</name>
    <name type="common">Dinoflagellate</name>
    <dbReference type="NCBI Taxonomy" id="2952"/>
    <lineage>
        <taxon>Eukaryota</taxon>
        <taxon>Sar</taxon>
        <taxon>Alveolata</taxon>
        <taxon>Dinophyceae</taxon>
        <taxon>Suessiales</taxon>
        <taxon>Symbiodiniaceae</taxon>
        <taxon>Symbiodinium</taxon>
    </lineage>
</organism>
<dbReference type="Gene3D" id="3.40.50.300">
    <property type="entry name" value="P-loop containing nucleotide triphosphate hydrolases"/>
    <property type="match status" value="1"/>
</dbReference>
<dbReference type="GO" id="GO:0005524">
    <property type="term" value="F:ATP binding"/>
    <property type="evidence" value="ECO:0007669"/>
    <property type="project" value="InterPro"/>
</dbReference>
<protein>
    <recommendedName>
        <fullName evidence="1">ATPase dynein-related AAA domain-containing protein</fullName>
    </recommendedName>
</protein>
<gene>
    <name evidence="2" type="ORF">SPIL2461_LOCUS3671</name>
</gene>
<proteinExistence type="predicted"/>
<evidence type="ECO:0000313" key="2">
    <source>
        <dbReference type="EMBL" id="CAE7233306.1"/>
    </source>
</evidence>
<sequence>MRVWLARTKGRCFHSCTAAGQVSAIAAEVQQLRGRLDARILGHTDAKEALVLALLAREHVLMVGPPGVAKSLLAEELAHATGDSPCVLQLHRDTR</sequence>
<dbReference type="EMBL" id="CAJNIZ010004491">
    <property type="protein sequence ID" value="CAE7233306.1"/>
    <property type="molecule type" value="Genomic_DNA"/>
</dbReference>